<dbReference type="AlphaFoldDB" id="W4LUJ1"/>
<organism evidence="3 4">
    <name type="scientific">Entotheonella factor</name>
    <dbReference type="NCBI Taxonomy" id="1429438"/>
    <lineage>
        <taxon>Bacteria</taxon>
        <taxon>Pseudomonadati</taxon>
        <taxon>Nitrospinota/Tectimicrobiota group</taxon>
        <taxon>Candidatus Tectimicrobiota</taxon>
        <taxon>Candidatus Entotheonellia</taxon>
        <taxon>Candidatus Entotheonellales</taxon>
        <taxon>Candidatus Entotheonellaceae</taxon>
        <taxon>Candidatus Entotheonella</taxon>
    </lineage>
</organism>
<sequence length="495" mass="53177">MRIAVASFFHETCTFNPTPTTVEDFEWGGVPRGQAVLDASRGVSTYINGFIKVADASPDIELIGILDASSPRGGSSGSWLTQDCFDTYSHGIAEGLSTVDDIDGVLLALHGAMAVTGVLKPEAEIVRRVRRVVGDKPIMVTLDLHANEDYELTDVADGVFIIKTYPHVDMEAIGMVAARCMAETVRGNLKPVMAIRKPGVITPSVFQGTGTQPSKAIMDRAKAWEENEPDVFCVSVAFGFAYADVPDVGATVIAVTNDNLELAERVAQDVSDFIWEQREPFAGKTLPKTQPGVAQAIEAAQAKVRPVIIADHSDRMGDSTHILQELMAQQARRTAVVSIADEKAIEHLQATAQVGDQVTLSVGGHSTEWAGTPVEITGTVTYLDNCTFTLTGPMSHGATVRLGTVAVLRYSEDNHLVITSRLFQLLDDSILHAVGLNPDAIDILAIKSRVHFRAFYEDVAGAIIEIDAPGLGPADLSQHTYENIPDNLYPLASSA</sequence>
<dbReference type="InterPro" id="IPR009197">
    <property type="entry name" value="MlrC"/>
</dbReference>
<evidence type="ECO:0000313" key="3">
    <source>
        <dbReference type="EMBL" id="ETX01102.1"/>
    </source>
</evidence>
<evidence type="ECO:0000259" key="1">
    <source>
        <dbReference type="Pfam" id="PF07171"/>
    </source>
</evidence>
<evidence type="ECO:0000313" key="4">
    <source>
        <dbReference type="Proteomes" id="UP000019141"/>
    </source>
</evidence>
<keyword evidence="4" id="KW-1185">Reference proteome</keyword>
<dbReference type="InterPro" id="IPR010799">
    <property type="entry name" value="MlrC_C"/>
</dbReference>
<evidence type="ECO:0008006" key="5">
    <source>
        <dbReference type="Google" id="ProtNLM"/>
    </source>
</evidence>
<gene>
    <name evidence="3" type="ORF">ETSY1_08705</name>
</gene>
<comment type="caution">
    <text evidence="3">The sequence shown here is derived from an EMBL/GenBank/DDBJ whole genome shotgun (WGS) entry which is preliminary data.</text>
</comment>
<feature type="domain" description="Microcystin LR degradation protein MlrC N-terminal" evidence="2">
    <location>
        <begin position="2"/>
        <end position="287"/>
    </location>
</feature>
<dbReference type="PIRSF" id="PIRSF012702">
    <property type="entry name" value="UCP012702"/>
    <property type="match status" value="1"/>
</dbReference>
<protein>
    <recommendedName>
        <fullName evidence="5">Microcystin LR degradation protein MlrC</fullName>
    </recommendedName>
</protein>
<proteinExistence type="predicted"/>
<feature type="domain" description="Microcystin LR degradation protein MlrC C-terminal" evidence="1">
    <location>
        <begin position="317"/>
        <end position="482"/>
    </location>
</feature>
<dbReference type="Pfam" id="PF07364">
    <property type="entry name" value="DUF1485"/>
    <property type="match status" value="1"/>
</dbReference>
<evidence type="ECO:0000259" key="2">
    <source>
        <dbReference type="Pfam" id="PF07364"/>
    </source>
</evidence>
<dbReference type="EMBL" id="AZHW01000271">
    <property type="protein sequence ID" value="ETX01102.1"/>
    <property type="molecule type" value="Genomic_DNA"/>
</dbReference>
<dbReference type="Pfam" id="PF07171">
    <property type="entry name" value="MlrC_C"/>
    <property type="match status" value="1"/>
</dbReference>
<accession>W4LUJ1</accession>
<dbReference type="HOGENOM" id="CLU_028172_1_0_7"/>
<name>W4LUJ1_ENTF1</name>
<reference evidence="3 4" key="1">
    <citation type="journal article" date="2014" name="Nature">
        <title>An environmental bacterial taxon with a large and distinct metabolic repertoire.</title>
        <authorList>
            <person name="Wilson M.C."/>
            <person name="Mori T."/>
            <person name="Ruckert C."/>
            <person name="Uria A.R."/>
            <person name="Helf M.J."/>
            <person name="Takada K."/>
            <person name="Gernert C."/>
            <person name="Steffens U.A."/>
            <person name="Heycke N."/>
            <person name="Schmitt S."/>
            <person name="Rinke C."/>
            <person name="Helfrich E.J."/>
            <person name="Brachmann A.O."/>
            <person name="Gurgui C."/>
            <person name="Wakimoto T."/>
            <person name="Kracht M."/>
            <person name="Crusemann M."/>
            <person name="Hentschel U."/>
            <person name="Abe I."/>
            <person name="Matsunaga S."/>
            <person name="Kalinowski J."/>
            <person name="Takeyama H."/>
            <person name="Piel J."/>
        </authorList>
    </citation>
    <scope>NUCLEOTIDE SEQUENCE [LARGE SCALE GENOMIC DNA]</scope>
    <source>
        <strain evidence="4">TSY1</strain>
    </source>
</reference>
<dbReference type="Proteomes" id="UP000019141">
    <property type="component" value="Unassembled WGS sequence"/>
</dbReference>
<dbReference type="InterPro" id="IPR015995">
    <property type="entry name" value="MlrC_N"/>
</dbReference>